<dbReference type="Proteomes" id="UP001603857">
    <property type="component" value="Unassembled WGS sequence"/>
</dbReference>
<dbReference type="PANTHER" id="PTHR31225">
    <property type="entry name" value="OS04G0344100 PROTEIN-RELATED"/>
    <property type="match status" value="1"/>
</dbReference>
<gene>
    <name evidence="8" type="ORF">Fmac_019114</name>
</gene>
<evidence type="ECO:0000259" key="6">
    <source>
        <dbReference type="Pfam" id="PF01397"/>
    </source>
</evidence>
<evidence type="ECO:0000256" key="5">
    <source>
        <dbReference type="SAM" id="MobiDB-lite"/>
    </source>
</evidence>
<keyword evidence="2" id="KW-0479">Metal-binding</keyword>
<evidence type="ECO:0000256" key="4">
    <source>
        <dbReference type="ARBA" id="ARBA00023239"/>
    </source>
</evidence>
<keyword evidence="4" id="KW-0456">Lyase</keyword>
<evidence type="ECO:0000256" key="3">
    <source>
        <dbReference type="ARBA" id="ARBA00022842"/>
    </source>
</evidence>
<evidence type="ECO:0000313" key="9">
    <source>
        <dbReference type="Proteomes" id="UP001603857"/>
    </source>
</evidence>
<feature type="compositionally biased region" description="Basic and acidic residues" evidence="5">
    <location>
        <begin position="115"/>
        <end position="133"/>
    </location>
</feature>
<accession>A0ABD1M7J9</accession>
<evidence type="ECO:0000313" key="8">
    <source>
        <dbReference type="EMBL" id="KAL2331533.1"/>
    </source>
</evidence>
<sequence>MTLSLLGSALPAKLRTFQDTLPPRFSTLCRAEDLPRHPLLGSAPPAEPRAFRGTPHPRFSTPCRAEGLPRHSPSSDQHPLPSRGPHHPPSLGSAPLPSRGHFMGTYLGTPTHRSRQFDTEEKRRGERDRAERSRKWQLRIECADLTGKEDTIFHQNNQGNFNQKVAKDVQGMWSLFEAAQLRVHGEDILDEALDFTNTHLKSLINQLSSSFSAQISHCLRKPLHKGVPRLEARRYISFYEEDPSHCKVLLNFAKQDFNMLQELHQNEVSSITKWWKNSEFGTKVPYARVRVVEGYLWPLTMSYEPEYSVARKMESKLIGCVSLLDDTYDAYGTIEELELFTRSIQRWDISSLQPLPESMKVVFNAIVELWDEIKLTNSSMFCNLARAYLVEAKWRHELYIPTYNEYKDNGVITSTYPLQITSFLLLAKFSTQEMLDWFLSDPTIIRAVSLIGRLENDMSSHKFEQQRMHVVSAVECCMKQYDISQEEAYKFIRKDIEDLWKVINEECLKLECIPKPVLDCILNVARITELTYENFEDKYTNGELLKDYIVALLVDPINIE</sequence>
<evidence type="ECO:0000256" key="1">
    <source>
        <dbReference type="ARBA" id="ARBA00001946"/>
    </source>
</evidence>
<dbReference type="SFLD" id="SFLDG01019">
    <property type="entry name" value="Terpene_Cyclase_Like_1_C_Termi"/>
    <property type="match status" value="1"/>
</dbReference>
<evidence type="ECO:0000256" key="2">
    <source>
        <dbReference type="ARBA" id="ARBA00022723"/>
    </source>
</evidence>
<dbReference type="InterPro" id="IPR001906">
    <property type="entry name" value="Terpene_synth_N"/>
</dbReference>
<comment type="caution">
    <text evidence="8">The sequence shown here is derived from an EMBL/GenBank/DDBJ whole genome shotgun (WGS) entry which is preliminary data.</text>
</comment>
<dbReference type="InterPro" id="IPR008949">
    <property type="entry name" value="Isoprenoid_synthase_dom_sf"/>
</dbReference>
<name>A0ABD1M7J9_9FABA</name>
<dbReference type="CDD" id="cd00684">
    <property type="entry name" value="Terpene_cyclase_plant_C1"/>
    <property type="match status" value="1"/>
</dbReference>
<dbReference type="Pfam" id="PF01397">
    <property type="entry name" value="Terpene_synth"/>
    <property type="match status" value="1"/>
</dbReference>
<feature type="domain" description="Terpene synthase metal-binding" evidence="7">
    <location>
        <begin position="276"/>
        <end position="501"/>
    </location>
</feature>
<dbReference type="SFLD" id="SFLDS00005">
    <property type="entry name" value="Isoprenoid_Synthase_Type_I"/>
    <property type="match status" value="1"/>
</dbReference>
<dbReference type="AlphaFoldDB" id="A0ABD1M7J9"/>
<dbReference type="InterPro" id="IPR036965">
    <property type="entry name" value="Terpene_synth_N_sf"/>
</dbReference>
<keyword evidence="9" id="KW-1185">Reference proteome</keyword>
<organism evidence="8 9">
    <name type="scientific">Flemingia macrophylla</name>
    <dbReference type="NCBI Taxonomy" id="520843"/>
    <lineage>
        <taxon>Eukaryota</taxon>
        <taxon>Viridiplantae</taxon>
        <taxon>Streptophyta</taxon>
        <taxon>Embryophyta</taxon>
        <taxon>Tracheophyta</taxon>
        <taxon>Spermatophyta</taxon>
        <taxon>Magnoliopsida</taxon>
        <taxon>eudicotyledons</taxon>
        <taxon>Gunneridae</taxon>
        <taxon>Pentapetalae</taxon>
        <taxon>rosids</taxon>
        <taxon>fabids</taxon>
        <taxon>Fabales</taxon>
        <taxon>Fabaceae</taxon>
        <taxon>Papilionoideae</taxon>
        <taxon>50 kb inversion clade</taxon>
        <taxon>NPAAA clade</taxon>
        <taxon>indigoferoid/millettioid clade</taxon>
        <taxon>Phaseoleae</taxon>
        <taxon>Flemingia</taxon>
    </lineage>
</organism>
<protein>
    <submittedName>
        <fullName evidence="8">Uncharacterized protein</fullName>
    </submittedName>
</protein>
<dbReference type="GO" id="GO:0046872">
    <property type="term" value="F:metal ion binding"/>
    <property type="evidence" value="ECO:0007669"/>
    <property type="project" value="UniProtKB-KW"/>
</dbReference>
<dbReference type="InterPro" id="IPR008930">
    <property type="entry name" value="Terpenoid_cyclase/PrenylTrfase"/>
</dbReference>
<comment type="cofactor">
    <cofactor evidence="1">
        <name>Mg(2+)</name>
        <dbReference type="ChEBI" id="CHEBI:18420"/>
    </cofactor>
</comment>
<dbReference type="InterPro" id="IPR050148">
    <property type="entry name" value="Terpene_synthase-like"/>
</dbReference>
<dbReference type="GO" id="GO:0016829">
    <property type="term" value="F:lyase activity"/>
    <property type="evidence" value="ECO:0007669"/>
    <property type="project" value="UniProtKB-KW"/>
</dbReference>
<dbReference type="InterPro" id="IPR044814">
    <property type="entry name" value="Terpene_cyclase_plant_C1"/>
</dbReference>
<dbReference type="InterPro" id="IPR034741">
    <property type="entry name" value="Terpene_cyclase-like_1_C"/>
</dbReference>
<dbReference type="SUPFAM" id="SSF48239">
    <property type="entry name" value="Terpenoid cyclases/Protein prenyltransferases"/>
    <property type="match status" value="1"/>
</dbReference>
<feature type="domain" description="Terpene synthase N-terminal" evidence="6">
    <location>
        <begin position="155"/>
        <end position="219"/>
    </location>
</feature>
<keyword evidence="3" id="KW-0460">Magnesium</keyword>
<dbReference type="Pfam" id="PF03936">
    <property type="entry name" value="Terpene_synth_C"/>
    <property type="match status" value="1"/>
</dbReference>
<proteinExistence type="predicted"/>
<dbReference type="FunFam" id="1.10.600.10:FF:000007">
    <property type="entry name" value="Isoprene synthase, chloroplastic"/>
    <property type="match status" value="1"/>
</dbReference>
<evidence type="ECO:0000259" key="7">
    <source>
        <dbReference type="Pfam" id="PF03936"/>
    </source>
</evidence>
<dbReference type="InterPro" id="IPR005630">
    <property type="entry name" value="Terpene_synthase_metal-bd"/>
</dbReference>
<dbReference type="Gene3D" id="1.50.10.130">
    <property type="entry name" value="Terpene synthase, N-terminal domain"/>
    <property type="match status" value="1"/>
</dbReference>
<dbReference type="Gene3D" id="1.10.600.10">
    <property type="entry name" value="Farnesyl Diphosphate Synthase"/>
    <property type="match status" value="1"/>
</dbReference>
<dbReference type="PANTHER" id="PTHR31225:SF241">
    <property type="entry name" value="TERPENE SYNTHASE FAMILY, METAL-BINDING DOMAIN PROTEIN"/>
    <property type="match status" value="1"/>
</dbReference>
<reference evidence="8 9" key="1">
    <citation type="submission" date="2024-08" db="EMBL/GenBank/DDBJ databases">
        <title>Insights into the chromosomal genome structure of Flemingia macrophylla.</title>
        <authorList>
            <person name="Ding Y."/>
            <person name="Zhao Y."/>
            <person name="Bi W."/>
            <person name="Wu M."/>
            <person name="Zhao G."/>
            <person name="Gong Y."/>
            <person name="Li W."/>
            <person name="Zhang P."/>
        </authorList>
    </citation>
    <scope>NUCLEOTIDE SEQUENCE [LARGE SCALE GENOMIC DNA]</scope>
    <source>
        <strain evidence="8">DYQJB</strain>
        <tissue evidence="8">Leaf</tissue>
    </source>
</reference>
<dbReference type="SUPFAM" id="SSF48576">
    <property type="entry name" value="Terpenoid synthases"/>
    <property type="match status" value="1"/>
</dbReference>
<dbReference type="EMBL" id="JBGMDY010000006">
    <property type="protein sequence ID" value="KAL2331533.1"/>
    <property type="molecule type" value="Genomic_DNA"/>
</dbReference>
<feature type="region of interest" description="Disordered" evidence="5">
    <location>
        <begin position="35"/>
        <end position="133"/>
    </location>
</feature>